<proteinExistence type="predicted"/>
<dbReference type="eggNOG" id="ENOG502ZG1W">
    <property type="taxonomic scope" value="Bacteria"/>
</dbReference>
<gene>
    <name evidence="1" type="ordered locus">Dde_3359</name>
</gene>
<dbReference type="HOGENOM" id="CLU_167436_0_0_7"/>
<dbReference type="Proteomes" id="UP000002710">
    <property type="component" value="Chromosome"/>
</dbReference>
<organism evidence="1 2">
    <name type="scientific">Oleidesulfovibrio alaskensis (strain ATCC BAA-1058 / DSM 17464 / G20)</name>
    <name type="common">Desulfovibrio alaskensis</name>
    <dbReference type="NCBI Taxonomy" id="207559"/>
    <lineage>
        <taxon>Bacteria</taxon>
        <taxon>Pseudomonadati</taxon>
        <taxon>Thermodesulfobacteriota</taxon>
        <taxon>Desulfovibrionia</taxon>
        <taxon>Desulfovibrionales</taxon>
        <taxon>Desulfovibrionaceae</taxon>
        <taxon>Oleidesulfovibrio</taxon>
    </lineage>
</organism>
<dbReference type="KEGG" id="dde:Dde_3359"/>
<name>Q30VZ3_OLEA2</name>
<dbReference type="STRING" id="207559.Dde_3359"/>
<protein>
    <submittedName>
        <fullName evidence="1">Uncharacterized protein</fullName>
    </submittedName>
</protein>
<accession>Q30VZ3</accession>
<dbReference type="EMBL" id="CP000112">
    <property type="protein sequence ID" value="ABB40153.1"/>
    <property type="molecule type" value="Genomic_DNA"/>
</dbReference>
<dbReference type="AlphaFoldDB" id="Q30VZ3"/>
<sequence>MMQDTEPLELVQEITSRYRTVHRFCKAHGELNRSTVYMVLKGRYPGNVERQLERMRQALRGEVSVEERAYQAIRETACARCTVTNQGCRRCETLFRALARAVAAAISNHT</sequence>
<evidence type="ECO:0000313" key="2">
    <source>
        <dbReference type="Proteomes" id="UP000002710"/>
    </source>
</evidence>
<reference evidence="1 2" key="1">
    <citation type="journal article" date="2011" name="J. Bacteriol.">
        <title>Complete genome sequence and updated annotation of Desulfovibrio alaskensis G20.</title>
        <authorList>
            <person name="Hauser L.J."/>
            <person name="Land M.L."/>
            <person name="Brown S.D."/>
            <person name="Larimer F."/>
            <person name="Keller K.L."/>
            <person name="Rapp-Giles B.J."/>
            <person name="Price M.N."/>
            <person name="Lin M."/>
            <person name="Bruce D.C."/>
            <person name="Detter J.C."/>
            <person name="Tapia R."/>
            <person name="Han C.S."/>
            <person name="Goodwin L.A."/>
            <person name="Cheng J.F."/>
            <person name="Pitluck S."/>
            <person name="Copeland A."/>
            <person name="Lucas S."/>
            <person name="Nolan M."/>
            <person name="Lapidus A.L."/>
            <person name="Palumbo A.V."/>
            <person name="Wall J.D."/>
        </authorList>
    </citation>
    <scope>NUCLEOTIDE SEQUENCE [LARGE SCALE GENOMIC DNA]</scope>
    <source>
        <strain evidence="2">ATCC BAA 1058 / DSM 17464 / G20</strain>
    </source>
</reference>
<evidence type="ECO:0000313" key="1">
    <source>
        <dbReference type="EMBL" id="ABB40153.1"/>
    </source>
</evidence>
<keyword evidence="2" id="KW-1185">Reference proteome</keyword>